<dbReference type="PROSITE" id="PS00680">
    <property type="entry name" value="MAP_1"/>
    <property type="match status" value="1"/>
</dbReference>
<dbReference type="InterPro" id="IPR001714">
    <property type="entry name" value="Pept_M24_MAP"/>
</dbReference>
<keyword evidence="3 6" id="KW-0645">Protease</keyword>
<feature type="binding site" evidence="6">
    <location>
        <position position="182"/>
    </location>
    <ligand>
        <name>substrate</name>
    </ligand>
</feature>
<dbReference type="NCBIfam" id="TIGR00500">
    <property type="entry name" value="met_pdase_I"/>
    <property type="match status" value="1"/>
</dbReference>
<comment type="similarity">
    <text evidence="6">Belongs to the peptidase M24A family. Methionine aminopeptidase type 1 subfamily.</text>
</comment>
<evidence type="ECO:0000256" key="3">
    <source>
        <dbReference type="ARBA" id="ARBA00022670"/>
    </source>
</evidence>
<dbReference type="HAMAP" id="MF_01974">
    <property type="entry name" value="MetAP_1"/>
    <property type="match status" value="1"/>
</dbReference>
<keyword evidence="2 6" id="KW-0031">Aminopeptidase</keyword>
<reference evidence="9 10" key="1">
    <citation type="submission" date="2017-09" db="EMBL/GenBank/DDBJ databases">
        <title>Bacterial strain isolated from the female urinary microbiota.</title>
        <authorList>
            <person name="Thomas-White K."/>
            <person name="Kumar N."/>
            <person name="Forster S."/>
            <person name="Putonti C."/>
            <person name="Lawley T."/>
            <person name="Wolfe A.J."/>
        </authorList>
    </citation>
    <scope>NUCLEOTIDE SEQUENCE [LARGE SCALE GENOMIC DNA]</scope>
    <source>
        <strain evidence="9 10">UMB1301</strain>
    </source>
</reference>
<dbReference type="CDD" id="cd01086">
    <property type="entry name" value="MetAP1"/>
    <property type="match status" value="1"/>
</dbReference>
<feature type="binding site" evidence="6">
    <location>
        <position position="98"/>
    </location>
    <ligand>
        <name>a divalent metal cation</name>
        <dbReference type="ChEBI" id="CHEBI:60240"/>
        <label>1</label>
    </ligand>
</feature>
<dbReference type="Pfam" id="PF00557">
    <property type="entry name" value="Peptidase_M24"/>
    <property type="match status" value="1"/>
</dbReference>
<evidence type="ECO:0000256" key="2">
    <source>
        <dbReference type="ARBA" id="ARBA00022438"/>
    </source>
</evidence>
<feature type="binding site" evidence="6">
    <location>
        <position position="239"/>
    </location>
    <ligand>
        <name>a divalent metal cation</name>
        <dbReference type="ChEBI" id="CHEBI:60240"/>
        <label>1</label>
    </ligand>
</feature>
<feature type="binding site" evidence="6">
    <location>
        <position position="109"/>
    </location>
    <ligand>
        <name>a divalent metal cation</name>
        <dbReference type="ChEBI" id="CHEBI:60240"/>
        <label>1</label>
    </ligand>
</feature>
<dbReference type="InterPro" id="IPR002467">
    <property type="entry name" value="Pept_M24A_MAP1"/>
</dbReference>
<evidence type="ECO:0000256" key="1">
    <source>
        <dbReference type="ARBA" id="ARBA00002521"/>
    </source>
</evidence>
<dbReference type="PRINTS" id="PR00599">
    <property type="entry name" value="MAPEPTIDASE"/>
</dbReference>
<feature type="binding site" evidence="6">
    <location>
        <position position="175"/>
    </location>
    <ligand>
        <name>a divalent metal cation</name>
        <dbReference type="ChEBI" id="CHEBI:60240"/>
        <label>2</label>
        <note>catalytic</note>
    </ligand>
</feature>
<gene>
    <name evidence="6 9" type="primary">map</name>
    <name evidence="9" type="ORF">CJ199_05920</name>
</gene>
<accession>A0A2N6VN66</accession>
<dbReference type="SUPFAM" id="SSF55920">
    <property type="entry name" value="Creatinase/aminopeptidase"/>
    <property type="match status" value="1"/>
</dbReference>
<dbReference type="RefSeq" id="WP_102238571.1">
    <property type="nucleotide sequence ID" value="NZ_JBDMHW010000003.1"/>
</dbReference>
<comment type="subunit">
    <text evidence="6">Monomer.</text>
</comment>
<feature type="domain" description="Peptidase M24" evidence="8">
    <location>
        <begin position="16"/>
        <end position="244"/>
    </location>
</feature>
<evidence type="ECO:0000313" key="9">
    <source>
        <dbReference type="EMBL" id="PMD05547.1"/>
    </source>
</evidence>
<comment type="function">
    <text evidence="1 6">Removes the N-terminal methionine from nascent proteins. The N-terminal methionine is often cleaved when the second residue in the primary sequence is small and uncharged (Met-Ala-, Cys, Gly, Pro, Ser, Thr, or Val). Requires deformylation of the N(alpha)-formylated initiator methionine before it can be hydrolyzed.</text>
</comment>
<feature type="binding site" evidence="6">
    <location>
        <position position="109"/>
    </location>
    <ligand>
        <name>a divalent metal cation</name>
        <dbReference type="ChEBI" id="CHEBI:60240"/>
        <label>2</label>
        <note>catalytic</note>
    </ligand>
</feature>
<dbReference type="EC" id="3.4.11.18" evidence="6 7"/>
<dbReference type="EMBL" id="PNHK01000002">
    <property type="protein sequence ID" value="PMD05547.1"/>
    <property type="molecule type" value="Genomic_DNA"/>
</dbReference>
<feature type="binding site" evidence="6">
    <location>
        <position position="208"/>
    </location>
    <ligand>
        <name>a divalent metal cation</name>
        <dbReference type="ChEBI" id="CHEBI:60240"/>
        <label>2</label>
        <note>catalytic</note>
    </ligand>
</feature>
<keyword evidence="5 6" id="KW-0378">Hydrolase</keyword>
<comment type="catalytic activity">
    <reaction evidence="6 7">
        <text>Release of N-terminal amino acids, preferentially methionine, from peptides and arylamides.</text>
        <dbReference type="EC" id="3.4.11.18"/>
    </reaction>
</comment>
<evidence type="ECO:0000259" key="8">
    <source>
        <dbReference type="Pfam" id="PF00557"/>
    </source>
</evidence>
<dbReference type="GO" id="GO:0070006">
    <property type="term" value="F:metalloaminopeptidase activity"/>
    <property type="evidence" value="ECO:0007669"/>
    <property type="project" value="UniProtKB-UniRule"/>
</dbReference>
<evidence type="ECO:0000313" key="10">
    <source>
        <dbReference type="Proteomes" id="UP000235598"/>
    </source>
</evidence>
<dbReference type="Gene3D" id="3.90.230.10">
    <property type="entry name" value="Creatinase/methionine aminopeptidase superfamily"/>
    <property type="match status" value="1"/>
</dbReference>
<comment type="caution">
    <text evidence="9">The sequence shown here is derived from an EMBL/GenBank/DDBJ whole genome shotgun (WGS) entry which is preliminary data.</text>
</comment>
<name>A0A2N6VN66_9MICO</name>
<organism evidence="9 10">
    <name type="scientific">Brevibacterium paucivorans</name>
    <dbReference type="NCBI Taxonomy" id="170994"/>
    <lineage>
        <taxon>Bacteria</taxon>
        <taxon>Bacillati</taxon>
        <taxon>Actinomycetota</taxon>
        <taxon>Actinomycetes</taxon>
        <taxon>Micrococcales</taxon>
        <taxon>Brevibacteriaceae</taxon>
        <taxon>Brevibacterium</taxon>
    </lineage>
</organism>
<dbReference type="GO" id="GO:0046872">
    <property type="term" value="F:metal ion binding"/>
    <property type="evidence" value="ECO:0007669"/>
    <property type="project" value="UniProtKB-UniRule"/>
</dbReference>
<dbReference type="GO" id="GO:0006508">
    <property type="term" value="P:proteolysis"/>
    <property type="evidence" value="ECO:0007669"/>
    <property type="project" value="UniProtKB-KW"/>
</dbReference>
<evidence type="ECO:0000256" key="5">
    <source>
        <dbReference type="ARBA" id="ARBA00022801"/>
    </source>
</evidence>
<dbReference type="OrthoDB" id="9802055at2"/>
<feature type="binding site" evidence="6">
    <location>
        <position position="81"/>
    </location>
    <ligand>
        <name>substrate</name>
    </ligand>
</feature>
<evidence type="ECO:0000256" key="7">
    <source>
        <dbReference type="RuleBase" id="RU003653"/>
    </source>
</evidence>
<dbReference type="AlphaFoldDB" id="A0A2N6VN66"/>
<dbReference type="Proteomes" id="UP000235598">
    <property type="component" value="Unassembled WGS sequence"/>
</dbReference>
<dbReference type="InterPro" id="IPR036005">
    <property type="entry name" value="Creatinase/aminopeptidase-like"/>
</dbReference>
<comment type="cofactor">
    <cofactor evidence="6">
        <name>Co(2+)</name>
        <dbReference type="ChEBI" id="CHEBI:48828"/>
    </cofactor>
    <cofactor evidence="6">
        <name>Zn(2+)</name>
        <dbReference type="ChEBI" id="CHEBI:29105"/>
    </cofactor>
    <cofactor evidence="6">
        <name>Mn(2+)</name>
        <dbReference type="ChEBI" id="CHEBI:29035"/>
    </cofactor>
    <cofactor evidence="6">
        <name>Fe(2+)</name>
        <dbReference type="ChEBI" id="CHEBI:29033"/>
    </cofactor>
    <text evidence="6">Binds 2 divalent metal cations per subunit. Has a high-affinity and a low affinity metal-binding site. The true nature of the physiological cofactor is under debate. The enzyme is active with cobalt, zinc, manganese or divalent iron ions. Most likely, methionine aminopeptidases function as mononuclear Fe(2+)-metalloproteases under physiological conditions, and the catalytically relevant metal-binding site has been assigned to the histidine-containing high-affinity site.</text>
</comment>
<proteinExistence type="inferred from homology"/>
<evidence type="ECO:0000256" key="4">
    <source>
        <dbReference type="ARBA" id="ARBA00022723"/>
    </source>
</evidence>
<dbReference type="GO" id="GO:0005829">
    <property type="term" value="C:cytosol"/>
    <property type="evidence" value="ECO:0007669"/>
    <property type="project" value="TreeGrafter"/>
</dbReference>
<evidence type="ECO:0000256" key="6">
    <source>
        <dbReference type="HAMAP-Rule" id="MF_01974"/>
    </source>
</evidence>
<protein>
    <recommendedName>
        <fullName evidence="6 7">Methionine aminopeptidase</fullName>
        <shortName evidence="6">MAP</shortName>
        <shortName evidence="6">MetAP</shortName>
        <ecNumber evidence="6 7">3.4.11.18</ecNumber>
    </recommendedName>
    <alternativeName>
        <fullName evidence="6">Peptidase M</fullName>
    </alternativeName>
</protein>
<dbReference type="PANTHER" id="PTHR43330:SF27">
    <property type="entry name" value="METHIONINE AMINOPEPTIDASE"/>
    <property type="match status" value="1"/>
</dbReference>
<dbReference type="InterPro" id="IPR000994">
    <property type="entry name" value="Pept_M24"/>
</dbReference>
<keyword evidence="4 6" id="KW-0479">Metal-binding</keyword>
<feature type="binding site" evidence="6">
    <location>
        <position position="239"/>
    </location>
    <ligand>
        <name>a divalent metal cation</name>
        <dbReference type="ChEBI" id="CHEBI:60240"/>
        <label>2</label>
        <note>catalytic</note>
    </ligand>
</feature>
<dbReference type="PANTHER" id="PTHR43330">
    <property type="entry name" value="METHIONINE AMINOPEPTIDASE"/>
    <property type="match status" value="1"/>
</dbReference>
<sequence length="274" mass="28921">MFGSKVELKSDKEIALMRKAGLVSRAALEAARSVLVPGVTTAEVDAASAQAIADAGATSNFLGYYGYPATVCVSVNEEIVHGIPGDRVIREGDLVSIDGGAIVDGWHGDNAFTTLVGDGGDTADQRLSDVTEESMWAGIAAFASAKRVGDVGVAIEDYIMDVAPDLSIVEDFTGHGIGTQMHMEPEVLNYGAKNRGPRVRPGMVICIEPIVVRGNQANTTLDDEWTVVTNDGSRAAHWENTVAMHQNGIWVLTEPDGGEARLAPYGVTPVPLSE</sequence>
<dbReference type="GO" id="GO:0004239">
    <property type="term" value="F:initiator methionyl aminopeptidase activity"/>
    <property type="evidence" value="ECO:0007669"/>
    <property type="project" value="UniProtKB-UniRule"/>
</dbReference>